<sequence length="382" mass="41578">MAVHDALRLGQLYFVLPVSALHRPFSDQDMAALTVKAIAALGASATAAAAGGNSSSISVSSRGKNASPASKQRQQTTARVAPIRRGSTEVALLANAQDCRCRDEIVHISVDPRRIGATRAVVCCRCLPAGLAFLPRDDTLLLPPPPAAVAEAPSAAMALTAGAALSWAPGRRAAGGALRRAARSRAGPAGARREPPSRAPTRRSGARRSSRRSRWTLTPTTRVPHRASRRREHGAVLEHNFSRGGDRRRRRRHWPPSRRRPPPLPPRPGGLLPSRRRACRRRKEKVKSSKKYFGTKHGDDRVVPCATTTTSKPTLDWAVIEIAKACQHRHKTPQALLISRDESKQHHLQAKYVRAHGERDSFGLITTTAFESVRSKSNNSIN</sequence>
<evidence type="ECO:0000256" key="1">
    <source>
        <dbReference type="SAM" id="MobiDB-lite"/>
    </source>
</evidence>
<feature type="compositionally biased region" description="Low complexity" evidence="1">
    <location>
        <begin position="176"/>
        <end position="190"/>
    </location>
</feature>
<feature type="compositionally biased region" description="Basic residues" evidence="1">
    <location>
        <begin position="223"/>
        <end position="232"/>
    </location>
</feature>
<feature type="region of interest" description="Disordered" evidence="1">
    <location>
        <begin position="51"/>
        <end position="81"/>
    </location>
</feature>
<dbReference type="InterPro" id="IPR025322">
    <property type="entry name" value="PADRE_dom"/>
</dbReference>
<dbReference type="EMBL" id="AP005527">
    <property type="protein sequence ID" value="BAD46204.1"/>
    <property type="molecule type" value="Genomic_DNA"/>
</dbReference>
<dbReference type="Proteomes" id="UP000000763">
    <property type="component" value="Chromosome 6"/>
</dbReference>
<feature type="compositionally biased region" description="Basic and acidic residues" evidence="1">
    <location>
        <begin position="233"/>
        <end position="245"/>
    </location>
</feature>
<name>Q652R3_ORYSJ</name>
<protein>
    <submittedName>
        <fullName evidence="2">Uncharacterized protein</fullName>
    </submittedName>
</protein>
<feature type="compositionally biased region" description="Low complexity" evidence="1">
    <location>
        <begin position="51"/>
        <end position="61"/>
    </location>
</feature>
<gene>
    <name evidence="2" type="primary">P0603C10.53</name>
</gene>
<feature type="compositionally biased region" description="Basic residues" evidence="1">
    <location>
        <begin position="200"/>
        <end position="214"/>
    </location>
</feature>
<feature type="compositionally biased region" description="Polar residues" evidence="1">
    <location>
        <begin position="62"/>
        <end position="78"/>
    </location>
</feature>
<feature type="compositionally biased region" description="Basic residues" evidence="1">
    <location>
        <begin position="274"/>
        <end position="294"/>
    </location>
</feature>
<dbReference type="AlphaFoldDB" id="Q652R3"/>
<reference evidence="3" key="2">
    <citation type="journal article" date="2008" name="Nucleic Acids Res.">
        <title>The rice annotation project database (RAP-DB): 2008 update.</title>
        <authorList>
            <consortium name="The rice annotation project (RAP)"/>
        </authorList>
    </citation>
    <scope>GENOME REANNOTATION</scope>
    <source>
        <strain evidence="3">cv. Nipponbare</strain>
    </source>
</reference>
<accession>Q652R3</accession>
<proteinExistence type="predicted"/>
<evidence type="ECO:0000313" key="3">
    <source>
        <dbReference type="Proteomes" id="UP000000763"/>
    </source>
</evidence>
<evidence type="ECO:0000313" key="2">
    <source>
        <dbReference type="EMBL" id="BAD46204.1"/>
    </source>
</evidence>
<dbReference type="Pfam" id="PF14009">
    <property type="entry name" value="PADRE"/>
    <property type="match status" value="1"/>
</dbReference>
<reference evidence="3" key="1">
    <citation type="journal article" date="2005" name="Nature">
        <title>The map-based sequence of the rice genome.</title>
        <authorList>
            <consortium name="International rice genome sequencing project (IRGSP)"/>
            <person name="Matsumoto T."/>
            <person name="Wu J."/>
            <person name="Kanamori H."/>
            <person name="Katayose Y."/>
            <person name="Fujisawa M."/>
            <person name="Namiki N."/>
            <person name="Mizuno H."/>
            <person name="Yamamoto K."/>
            <person name="Antonio B.A."/>
            <person name="Baba T."/>
            <person name="Sakata K."/>
            <person name="Nagamura Y."/>
            <person name="Aoki H."/>
            <person name="Arikawa K."/>
            <person name="Arita K."/>
            <person name="Bito T."/>
            <person name="Chiden Y."/>
            <person name="Fujitsuka N."/>
            <person name="Fukunaka R."/>
            <person name="Hamada M."/>
            <person name="Harada C."/>
            <person name="Hayashi A."/>
            <person name="Hijishita S."/>
            <person name="Honda M."/>
            <person name="Hosokawa S."/>
            <person name="Ichikawa Y."/>
            <person name="Idonuma A."/>
            <person name="Iijima M."/>
            <person name="Ikeda M."/>
            <person name="Ikeno M."/>
            <person name="Ito K."/>
            <person name="Ito S."/>
            <person name="Ito T."/>
            <person name="Ito Y."/>
            <person name="Ito Y."/>
            <person name="Iwabuchi A."/>
            <person name="Kamiya K."/>
            <person name="Karasawa W."/>
            <person name="Kurita K."/>
            <person name="Katagiri S."/>
            <person name="Kikuta A."/>
            <person name="Kobayashi H."/>
            <person name="Kobayashi N."/>
            <person name="Machita K."/>
            <person name="Maehara T."/>
            <person name="Masukawa M."/>
            <person name="Mizubayashi T."/>
            <person name="Mukai Y."/>
            <person name="Nagasaki H."/>
            <person name="Nagata Y."/>
            <person name="Naito S."/>
            <person name="Nakashima M."/>
            <person name="Nakama Y."/>
            <person name="Nakamichi Y."/>
            <person name="Nakamura M."/>
            <person name="Meguro A."/>
            <person name="Negishi M."/>
            <person name="Ohta I."/>
            <person name="Ohta T."/>
            <person name="Okamoto M."/>
            <person name="Ono N."/>
            <person name="Saji S."/>
            <person name="Sakaguchi M."/>
            <person name="Sakai K."/>
            <person name="Shibata M."/>
            <person name="Shimokawa T."/>
            <person name="Song J."/>
            <person name="Takazaki Y."/>
            <person name="Terasawa K."/>
            <person name="Tsugane M."/>
            <person name="Tsuji K."/>
            <person name="Ueda S."/>
            <person name="Waki K."/>
            <person name="Yamagata H."/>
            <person name="Yamamoto M."/>
            <person name="Yamamoto S."/>
            <person name="Yamane H."/>
            <person name="Yoshiki S."/>
            <person name="Yoshihara R."/>
            <person name="Yukawa K."/>
            <person name="Zhong H."/>
            <person name="Yano M."/>
            <person name="Yuan Q."/>
            <person name="Ouyang S."/>
            <person name="Liu J."/>
            <person name="Jones K.M."/>
            <person name="Gansberger K."/>
            <person name="Moffat K."/>
            <person name="Hill J."/>
            <person name="Bera J."/>
            <person name="Fadrosh D."/>
            <person name="Jin S."/>
            <person name="Johri S."/>
            <person name="Kim M."/>
            <person name="Overton L."/>
            <person name="Reardon M."/>
            <person name="Tsitrin T."/>
            <person name="Vuong H."/>
            <person name="Weaver B."/>
            <person name="Ciecko A."/>
            <person name="Tallon L."/>
            <person name="Jackson J."/>
            <person name="Pai G."/>
            <person name="Aken S.V."/>
            <person name="Utterback T."/>
            <person name="Reidmuller S."/>
            <person name="Feldblyum T."/>
            <person name="Hsiao J."/>
            <person name="Zismann V."/>
            <person name="Iobst S."/>
            <person name="de Vazeille A.R."/>
            <person name="Buell C.R."/>
            <person name="Ying K."/>
            <person name="Li Y."/>
            <person name="Lu T."/>
            <person name="Huang Y."/>
            <person name="Zhao Q."/>
            <person name="Feng Q."/>
            <person name="Zhang L."/>
            <person name="Zhu J."/>
            <person name="Weng Q."/>
            <person name="Mu J."/>
            <person name="Lu Y."/>
            <person name="Fan D."/>
            <person name="Liu Y."/>
            <person name="Guan J."/>
            <person name="Zhang Y."/>
            <person name="Yu S."/>
            <person name="Liu X."/>
            <person name="Zhang Y."/>
            <person name="Hong G."/>
            <person name="Han B."/>
            <person name="Choisne N."/>
            <person name="Demange N."/>
            <person name="Orjeda G."/>
            <person name="Samain S."/>
            <person name="Cattolico L."/>
            <person name="Pelletier E."/>
            <person name="Couloux A."/>
            <person name="Segurens B."/>
            <person name="Wincker P."/>
            <person name="D'Hont A."/>
            <person name="Scarpelli C."/>
            <person name="Weissenbach J."/>
            <person name="Salanoubat M."/>
            <person name="Quetier F."/>
            <person name="Yu Y."/>
            <person name="Kim H.R."/>
            <person name="Rambo T."/>
            <person name="Currie J."/>
            <person name="Collura K."/>
            <person name="Luo M."/>
            <person name="Yang T."/>
            <person name="Ammiraju J.S.S."/>
            <person name="Engler F."/>
            <person name="Soderlund C."/>
            <person name="Wing R.A."/>
            <person name="Palmer L.E."/>
            <person name="de la Bastide M."/>
            <person name="Spiegel L."/>
            <person name="Nascimento L."/>
            <person name="Zutavern T."/>
            <person name="O'Shaughnessy A."/>
            <person name="Dike S."/>
            <person name="Dedhia N."/>
            <person name="Preston R."/>
            <person name="Balija V."/>
            <person name="McCombie W.R."/>
            <person name="Chow T."/>
            <person name="Chen H."/>
            <person name="Chung M."/>
            <person name="Chen C."/>
            <person name="Shaw J."/>
            <person name="Wu H."/>
            <person name="Hsiao K."/>
            <person name="Chao Y."/>
            <person name="Chu M."/>
            <person name="Cheng C."/>
            <person name="Hour A."/>
            <person name="Lee P."/>
            <person name="Lin S."/>
            <person name="Lin Y."/>
            <person name="Liou J."/>
            <person name="Liu S."/>
            <person name="Hsing Y."/>
            <person name="Raghuvanshi S."/>
            <person name="Mohanty A."/>
            <person name="Bharti A.K."/>
            <person name="Gaur A."/>
            <person name="Gupta V."/>
            <person name="Kumar D."/>
            <person name="Ravi V."/>
            <person name="Vij S."/>
            <person name="Kapur A."/>
            <person name="Khurana P."/>
            <person name="Khurana P."/>
            <person name="Khurana J.P."/>
            <person name="Tyagi A.K."/>
            <person name="Gaikwad K."/>
            <person name="Singh A."/>
            <person name="Dalal V."/>
            <person name="Srivastava S."/>
            <person name="Dixit A."/>
            <person name="Pal A.K."/>
            <person name="Ghazi I.A."/>
            <person name="Yadav M."/>
            <person name="Pandit A."/>
            <person name="Bhargava A."/>
            <person name="Sureshbabu K."/>
            <person name="Batra K."/>
            <person name="Sharma T.R."/>
            <person name="Mohapatra T."/>
            <person name="Singh N.K."/>
            <person name="Messing J."/>
            <person name="Nelson A.B."/>
            <person name="Fuks G."/>
            <person name="Kavchok S."/>
            <person name="Keizer G."/>
            <person name="Linton E."/>
            <person name="Llaca V."/>
            <person name="Song R."/>
            <person name="Tanyolac B."/>
            <person name="Young S."/>
            <person name="Ho-Il K."/>
            <person name="Hahn J.H."/>
            <person name="Sangsakoo G."/>
            <person name="Vanavichit A."/>
            <person name="de Mattos Luiz.A.T."/>
            <person name="Zimmer P.D."/>
            <person name="Malone G."/>
            <person name="Dellagostin O."/>
            <person name="de Oliveira A.C."/>
            <person name="Bevan M."/>
            <person name="Bancroft I."/>
            <person name="Minx P."/>
            <person name="Cordum H."/>
            <person name="Wilson R."/>
            <person name="Cheng Z."/>
            <person name="Jin W."/>
            <person name="Jiang J."/>
            <person name="Leong S.A."/>
            <person name="Iwama H."/>
            <person name="Gojobori T."/>
            <person name="Itoh T."/>
            <person name="Niimura Y."/>
            <person name="Fujii Y."/>
            <person name="Habara T."/>
            <person name="Sakai H."/>
            <person name="Sato Y."/>
            <person name="Wilson G."/>
            <person name="Kumar K."/>
            <person name="McCouch S."/>
            <person name="Juretic N."/>
            <person name="Hoen D."/>
            <person name="Wright S."/>
            <person name="Bruskiewich R."/>
            <person name="Bureau T."/>
            <person name="Miyao A."/>
            <person name="Hirochika H."/>
            <person name="Nishikawa T."/>
            <person name="Kadowaki K."/>
            <person name="Sugiura M."/>
            <person name="Burr B."/>
            <person name="Sasaki T."/>
        </authorList>
    </citation>
    <scope>NUCLEOTIDE SEQUENCE [LARGE SCALE GENOMIC DNA]</scope>
    <source>
        <strain evidence="3">cv. Nipponbare</strain>
    </source>
</reference>
<feature type="region of interest" description="Disordered" evidence="1">
    <location>
        <begin position="176"/>
        <end position="295"/>
    </location>
</feature>
<organism evidence="2 3">
    <name type="scientific">Oryza sativa subsp. japonica</name>
    <name type="common">Rice</name>
    <dbReference type="NCBI Taxonomy" id="39947"/>
    <lineage>
        <taxon>Eukaryota</taxon>
        <taxon>Viridiplantae</taxon>
        <taxon>Streptophyta</taxon>
        <taxon>Embryophyta</taxon>
        <taxon>Tracheophyta</taxon>
        <taxon>Spermatophyta</taxon>
        <taxon>Magnoliopsida</taxon>
        <taxon>Liliopsida</taxon>
        <taxon>Poales</taxon>
        <taxon>Poaceae</taxon>
        <taxon>BOP clade</taxon>
        <taxon>Oryzoideae</taxon>
        <taxon>Oryzeae</taxon>
        <taxon>Oryzinae</taxon>
        <taxon>Oryza</taxon>
        <taxon>Oryza sativa</taxon>
    </lineage>
</organism>
<feature type="compositionally biased region" description="Basic residues" evidence="1">
    <location>
        <begin position="246"/>
        <end position="261"/>
    </location>
</feature>